<name>A0A8J5LRK3_ZINOF</name>
<evidence type="ECO:0000313" key="9">
    <source>
        <dbReference type="EMBL" id="KAG6527478.1"/>
    </source>
</evidence>
<dbReference type="GO" id="GO:0006606">
    <property type="term" value="P:protein import into nucleus"/>
    <property type="evidence" value="ECO:0007669"/>
    <property type="project" value="TreeGrafter"/>
</dbReference>
<dbReference type="AlphaFoldDB" id="A0A8J5LRK3"/>
<evidence type="ECO:0000313" key="10">
    <source>
        <dbReference type="Proteomes" id="UP000734854"/>
    </source>
</evidence>
<evidence type="ECO:0000256" key="6">
    <source>
        <dbReference type="ARBA" id="ARBA00023132"/>
    </source>
</evidence>
<dbReference type="Pfam" id="PF10168">
    <property type="entry name" value="Nup88"/>
    <property type="match status" value="2"/>
</dbReference>
<dbReference type="GO" id="GO:0000056">
    <property type="term" value="P:ribosomal small subunit export from nucleus"/>
    <property type="evidence" value="ECO:0007669"/>
    <property type="project" value="InterPro"/>
</dbReference>
<dbReference type="EMBL" id="JACMSC010000003">
    <property type="protein sequence ID" value="KAG6527478.1"/>
    <property type="molecule type" value="Genomic_DNA"/>
</dbReference>
<feature type="region of interest" description="Disordered" evidence="8">
    <location>
        <begin position="799"/>
        <end position="819"/>
    </location>
</feature>
<dbReference type="GO" id="GO:0000055">
    <property type="term" value="P:ribosomal large subunit export from nucleus"/>
    <property type="evidence" value="ECO:0007669"/>
    <property type="project" value="InterPro"/>
</dbReference>
<evidence type="ECO:0000256" key="7">
    <source>
        <dbReference type="ARBA" id="ARBA00023242"/>
    </source>
</evidence>
<protein>
    <recommendedName>
        <fullName evidence="11">Nuclear pore complex protein NUP88</fullName>
    </recommendedName>
</protein>
<dbReference type="PANTHER" id="PTHR13257">
    <property type="entry name" value="NUCLEOPORIN NUP84-RELATED"/>
    <property type="match status" value="1"/>
</dbReference>
<evidence type="ECO:0000256" key="3">
    <source>
        <dbReference type="ARBA" id="ARBA00022816"/>
    </source>
</evidence>
<evidence type="ECO:0000256" key="4">
    <source>
        <dbReference type="ARBA" id="ARBA00022927"/>
    </source>
</evidence>
<feature type="compositionally biased region" description="Pro residues" evidence="8">
    <location>
        <begin position="17"/>
        <end position="28"/>
    </location>
</feature>
<keyword evidence="7" id="KW-0539">Nucleus</keyword>
<dbReference type="InterPro" id="IPR019321">
    <property type="entry name" value="Nucleoporin_Nup88"/>
</dbReference>
<evidence type="ECO:0000256" key="5">
    <source>
        <dbReference type="ARBA" id="ARBA00023010"/>
    </source>
</evidence>
<comment type="subcellular location">
    <subcellularLocation>
        <location evidence="1">Nucleus</location>
        <location evidence="1">Nuclear pore complex</location>
    </subcellularLocation>
</comment>
<dbReference type="SUPFAM" id="SSF50978">
    <property type="entry name" value="WD40 repeat-like"/>
    <property type="match status" value="1"/>
</dbReference>
<dbReference type="GO" id="GO:0006406">
    <property type="term" value="P:mRNA export from nucleus"/>
    <property type="evidence" value="ECO:0007669"/>
    <property type="project" value="TreeGrafter"/>
</dbReference>
<gene>
    <name evidence="9" type="ORF">ZIOFF_009581</name>
</gene>
<dbReference type="InterPro" id="IPR036322">
    <property type="entry name" value="WD40_repeat_dom_sf"/>
</dbReference>
<evidence type="ECO:0000256" key="2">
    <source>
        <dbReference type="ARBA" id="ARBA00022448"/>
    </source>
</evidence>
<sequence>MTRITAPDDEDGDGDSPPLPTPPPPFRPSPSASASSRTPSQRAPPDFHSSSPTLPSFTSTRPPPQWVPLGKHRFFSSVDGGGSSTGESLNHYPRSSNLLSWDADSSRLYVWDPLSQSVLRLSLRFRDPEPPSSLSAVLEAAIPFEVLASDIQIEDKVDHISLNIDGSLLLLSGSNNVRIMHINDKTPAIEQLTCRTDSVAAQLFCGLNNGLQILQVSWHPYSSCHIGILSSDSIFRLFNLSCDVEHPEQEYYLQPTEPGRCQSAASFCPMAFSFGGEHLWDRFSVFFVFSDGSVFVLCPIVPFGSSCRRSHIEEIQSDITMFGLNPSYSESVCNAHLAIDWLEATYPELKGHLVEGDNTLVLVAHPYAPIDASLSLQALLIIQGPLTKVYLREGNTNSEVDSAIGEGRVVGFLYKSVGKDSVLIISWSSGQLQIDALADEVQPQWNIDASPHIYLDSNGHIKGIAMICEPSPREILNEKLCLPLSNISATDKTNLGHPPHLVRLAIVDLALPMNVLHCLPLSLFPDPLLTHRFYCLHGGGIDLIALQFLPFTDLDPGTNVIGKPPSVYPIIDTCSSKSCSTVFGFAPIADLYGHSQIVSLLSSYEFVVLEMEAWDELLHFHYDDDGKSNANAEGHILDILSKRVLTGSKAIPVPSSTSLRTLNADSIDGRATLHHYIKLFRENYVEYGHKVYIELKEHSGYLHKVLKEQHKRLSEAKQSIANAEADIKNRIVRAFKVYELLDQRLQNFRSLPGANKKPLTRAESEFKAELDRFAEVELDALHSAIQALSARLKRFYQSSPASAGNPMRQAAKSRKNVSDQQLLQLRSSLERLSLLNKENIKNLKQIEGAQKNLEK</sequence>
<reference evidence="9 10" key="1">
    <citation type="submission" date="2020-08" db="EMBL/GenBank/DDBJ databases">
        <title>Plant Genome Project.</title>
        <authorList>
            <person name="Zhang R.-G."/>
        </authorList>
    </citation>
    <scope>NUCLEOTIDE SEQUENCE [LARGE SCALE GENOMIC DNA]</scope>
    <source>
        <tissue evidence="9">Rhizome</tissue>
    </source>
</reference>
<keyword evidence="4" id="KW-0653">Protein transport</keyword>
<dbReference type="PANTHER" id="PTHR13257:SF0">
    <property type="entry name" value="NUCLEAR PORE COMPLEX PROTEIN NUP88"/>
    <property type="match status" value="1"/>
</dbReference>
<dbReference type="GO" id="GO:0017056">
    <property type="term" value="F:structural constituent of nuclear pore"/>
    <property type="evidence" value="ECO:0007669"/>
    <property type="project" value="InterPro"/>
</dbReference>
<keyword evidence="3" id="KW-0509">mRNA transport</keyword>
<keyword evidence="10" id="KW-1185">Reference proteome</keyword>
<dbReference type="GO" id="GO:0005643">
    <property type="term" value="C:nuclear pore"/>
    <property type="evidence" value="ECO:0007669"/>
    <property type="project" value="UniProtKB-SubCell"/>
</dbReference>
<feature type="region of interest" description="Disordered" evidence="8">
    <location>
        <begin position="1"/>
        <end position="91"/>
    </location>
</feature>
<evidence type="ECO:0000256" key="1">
    <source>
        <dbReference type="ARBA" id="ARBA00004567"/>
    </source>
</evidence>
<proteinExistence type="predicted"/>
<dbReference type="Proteomes" id="UP000734854">
    <property type="component" value="Unassembled WGS sequence"/>
</dbReference>
<keyword evidence="2" id="KW-0813">Transport</keyword>
<comment type="caution">
    <text evidence="9">The sequence shown here is derived from an EMBL/GenBank/DDBJ whole genome shotgun (WGS) entry which is preliminary data.</text>
</comment>
<evidence type="ECO:0008006" key="11">
    <source>
        <dbReference type="Google" id="ProtNLM"/>
    </source>
</evidence>
<feature type="compositionally biased region" description="Low complexity" evidence="8">
    <location>
        <begin position="29"/>
        <end position="60"/>
    </location>
</feature>
<evidence type="ECO:0000256" key="8">
    <source>
        <dbReference type="SAM" id="MobiDB-lite"/>
    </source>
</evidence>
<accession>A0A8J5LRK3</accession>
<keyword evidence="5" id="KW-0811">Translocation</keyword>
<organism evidence="9 10">
    <name type="scientific">Zingiber officinale</name>
    <name type="common">Ginger</name>
    <name type="synonym">Amomum zingiber</name>
    <dbReference type="NCBI Taxonomy" id="94328"/>
    <lineage>
        <taxon>Eukaryota</taxon>
        <taxon>Viridiplantae</taxon>
        <taxon>Streptophyta</taxon>
        <taxon>Embryophyta</taxon>
        <taxon>Tracheophyta</taxon>
        <taxon>Spermatophyta</taxon>
        <taxon>Magnoliopsida</taxon>
        <taxon>Liliopsida</taxon>
        <taxon>Zingiberales</taxon>
        <taxon>Zingiberaceae</taxon>
        <taxon>Zingiber</taxon>
    </lineage>
</organism>
<keyword evidence="6" id="KW-0906">Nuclear pore complex</keyword>
<dbReference type="InterPro" id="IPR037700">
    <property type="entry name" value="NUP88/NUP82"/>
</dbReference>